<comment type="catalytic activity">
    <reaction evidence="6">
        <text>DNA(n) + a 2'-deoxyribonucleoside 5'-triphosphate = DNA(n+1) + diphosphate</text>
        <dbReference type="Rhea" id="RHEA:22508"/>
        <dbReference type="Rhea" id="RHEA-COMP:17339"/>
        <dbReference type="Rhea" id="RHEA-COMP:17340"/>
        <dbReference type="ChEBI" id="CHEBI:33019"/>
        <dbReference type="ChEBI" id="CHEBI:61560"/>
        <dbReference type="ChEBI" id="CHEBI:173112"/>
        <dbReference type="EC" id="2.7.7.7"/>
    </reaction>
</comment>
<dbReference type="GO" id="GO:0000166">
    <property type="term" value="F:nucleotide binding"/>
    <property type="evidence" value="ECO:0007669"/>
    <property type="project" value="InterPro"/>
</dbReference>
<dbReference type="InterPro" id="IPR006134">
    <property type="entry name" value="DNA-dir_DNA_pol_B_multi_dom"/>
</dbReference>
<evidence type="ECO:0000256" key="4">
    <source>
        <dbReference type="ARBA" id="ARBA00022932"/>
    </source>
</evidence>
<evidence type="ECO:0000259" key="7">
    <source>
        <dbReference type="Pfam" id="PF00136"/>
    </source>
</evidence>
<evidence type="ECO:0000256" key="1">
    <source>
        <dbReference type="ARBA" id="ARBA00012417"/>
    </source>
</evidence>
<dbReference type="InterPro" id="IPR023211">
    <property type="entry name" value="DNA_pol_palm_dom_sf"/>
</dbReference>
<dbReference type="Gene3D" id="3.90.1600.10">
    <property type="entry name" value="Palm domain of DNA polymerase"/>
    <property type="match status" value="1"/>
</dbReference>
<protein>
    <recommendedName>
        <fullName evidence="1">DNA-directed DNA polymerase</fullName>
        <ecNumber evidence="1">2.7.7.7</ecNumber>
    </recommendedName>
</protein>
<dbReference type="GO" id="GO:0003887">
    <property type="term" value="F:DNA-directed DNA polymerase activity"/>
    <property type="evidence" value="ECO:0007669"/>
    <property type="project" value="UniProtKB-KW"/>
</dbReference>
<dbReference type="Pfam" id="PF00136">
    <property type="entry name" value="DNA_pol_B"/>
    <property type="match status" value="1"/>
</dbReference>
<reference evidence="8 9" key="1">
    <citation type="submission" date="2018-06" db="EMBL/GenBank/DDBJ databases">
        <title>Comparative genomics reveals the genomic features of Rhizophagus irregularis, R. cerebriforme, R. diaphanum and Gigaspora rosea, and their symbiotic lifestyle signature.</title>
        <authorList>
            <person name="Morin E."/>
            <person name="San Clemente H."/>
            <person name="Chen E.C.H."/>
            <person name="De La Providencia I."/>
            <person name="Hainaut M."/>
            <person name="Kuo A."/>
            <person name="Kohler A."/>
            <person name="Murat C."/>
            <person name="Tang N."/>
            <person name="Roy S."/>
            <person name="Loubradou J."/>
            <person name="Henrissat B."/>
            <person name="Grigoriev I.V."/>
            <person name="Corradi N."/>
            <person name="Roux C."/>
            <person name="Martin F.M."/>
        </authorList>
    </citation>
    <scope>NUCLEOTIDE SEQUENCE [LARGE SCALE GENOMIC DNA]</scope>
    <source>
        <strain evidence="8 9">DAOM 194757</strain>
    </source>
</reference>
<dbReference type="EMBL" id="QKWP01003252">
    <property type="protein sequence ID" value="RIB01214.1"/>
    <property type="molecule type" value="Genomic_DNA"/>
</dbReference>
<dbReference type="PANTHER" id="PTHR10322:SF23">
    <property type="entry name" value="DNA POLYMERASE DELTA CATALYTIC SUBUNIT"/>
    <property type="match status" value="1"/>
</dbReference>
<sequence>DKAKYLYYTSLSDALKVVLNSIYGEAGYKYSPFYLKPVSSSVTASARNNIRKMIEFARKKGYKIFYGDTDSFFFSLPEHFFKNLDKKYKNLKE</sequence>
<dbReference type="EC" id="2.7.7.7" evidence="1"/>
<accession>A0A397TTS9</accession>
<evidence type="ECO:0000313" key="9">
    <source>
        <dbReference type="Proteomes" id="UP000266673"/>
    </source>
</evidence>
<evidence type="ECO:0000256" key="5">
    <source>
        <dbReference type="ARBA" id="ARBA00023125"/>
    </source>
</evidence>
<gene>
    <name evidence="8" type="ORF">C2G38_1874459</name>
</gene>
<feature type="non-terminal residue" evidence="8">
    <location>
        <position position="93"/>
    </location>
</feature>
<evidence type="ECO:0000256" key="6">
    <source>
        <dbReference type="ARBA" id="ARBA00049244"/>
    </source>
</evidence>
<organism evidence="8 9">
    <name type="scientific">Gigaspora rosea</name>
    <dbReference type="NCBI Taxonomy" id="44941"/>
    <lineage>
        <taxon>Eukaryota</taxon>
        <taxon>Fungi</taxon>
        <taxon>Fungi incertae sedis</taxon>
        <taxon>Mucoromycota</taxon>
        <taxon>Glomeromycotina</taxon>
        <taxon>Glomeromycetes</taxon>
        <taxon>Diversisporales</taxon>
        <taxon>Gigasporaceae</taxon>
        <taxon>Gigaspora</taxon>
    </lineage>
</organism>
<keyword evidence="9" id="KW-1185">Reference proteome</keyword>
<dbReference type="GO" id="GO:0003677">
    <property type="term" value="F:DNA binding"/>
    <property type="evidence" value="ECO:0007669"/>
    <property type="project" value="UniProtKB-KW"/>
</dbReference>
<dbReference type="AlphaFoldDB" id="A0A397TTS9"/>
<dbReference type="InterPro" id="IPR050240">
    <property type="entry name" value="DNA_pol_type-B"/>
</dbReference>
<dbReference type="OrthoDB" id="1749912at2759"/>
<dbReference type="STRING" id="44941.A0A397TTS9"/>
<name>A0A397TTS9_9GLOM</name>
<dbReference type="SUPFAM" id="SSF56672">
    <property type="entry name" value="DNA/RNA polymerases"/>
    <property type="match status" value="1"/>
</dbReference>
<dbReference type="InterPro" id="IPR043502">
    <property type="entry name" value="DNA/RNA_pol_sf"/>
</dbReference>
<dbReference type="Proteomes" id="UP000266673">
    <property type="component" value="Unassembled WGS sequence"/>
</dbReference>
<evidence type="ECO:0000256" key="2">
    <source>
        <dbReference type="ARBA" id="ARBA00022679"/>
    </source>
</evidence>
<feature type="non-terminal residue" evidence="8">
    <location>
        <position position="1"/>
    </location>
</feature>
<keyword evidence="5" id="KW-0238">DNA-binding</keyword>
<dbReference type="PANTHER" id="PTHR10322">
    <property type="entry name" value="DNA POLYMERASE CATALYTIC SUBUNIT"/>
    <property type="match status" value="1"/>
</dbReference>
<comment type="caution">
    <text evidence="8">The sequence shown here is derived from an EMBL/GenBank/DDBJ whole genome shotgun (WGS) entry which is preliminary data.</text>
</comment>
<keyword evidence="2" id="KW-0808">Transferase</keyword>
<keyword evidence="4" id="KW-0239">DNA-directed DNA polymerase</keyword>
<evidence type="ECO:0000313" key="8">
    <source>
        <dbReference type="EMBL" id="RIB01214.1"/>
    </source>
</evidence>
<evidence type="ECO:0000256" key="3">
    <source>
        <dbReference type="ARBA" id="ARBA00022695"/>
    </source>
</evidence>
<feature type="domain" description="DNA-directed DNA polymerase family B multifunctional" evidence="7">
    <location>
        <begin position="8"/>
        <end position="77"/>
    </location>
</feature>
<proteinExistence type="predicted"/>
<keyword evidence="3" id="KW-0548">Nucleotidyltransferase</keyword>